<dbReference type="AlphaFoldDB" id="A0A8H7EQR3"/>
<organism evidence="13 14">
    <name type="scientific">Apophysomyces ossiformis</name>
    <dbReference type="NCBI Taxonomy" id="679940"/>
    <lineage>
        <taxon>Eukaryota</taxon>
        <taxon>Fungi</taxon>
        <taxon>Fungi incertae sedis</taxon>
        <taxon>Mucoromycota</taxon>
        <taxon>Mucoromycotina</taxon>
        <taxon>Mucoromycetes</taxon>
        <taxon>Mucorales</taxon>
        <taxon>Mucorineae</taxon>
        <taxon>Mucoraceae</taxon>
        <taxon>Apophysomyces</taxon>
    </lineage>
</organism>
<dbReference type="GO" id="GO:0015031">
    <property type="term" value="P:protein transport"/>
    <property type="evidence" value="ECO:0007669"/>
    <property type="project" value="UniProtKB-KW"/>
</dbReference>
<dbReference type="GO" id="GO:0006888">
    <property type="term" value="P:endoplasmic reticulum to Golgi vesicle-mediated transport"/>
    <property type="evidence" value="ECO:0007669"/>
    <property type="project" value="TreeGrafter"/>
</dbReference>
<keyword evidence="5" id="KW-0677">Repeat</keyword>
<evidence type="ECO:0000256" key="11">
    <source>
        <dbReference type="PROSITE-ProRule" id="PRU00221"/>
    </source>
</evidence>
<keyword evidence="4 12" id="KW-0812">Transmembrane</keyword>
<dbReference type="SUPFAM" id="SSF50998">
    <property type="entry name" value="Quinoprotein alcohol dehydrogenase-like"/>
    <property type="match status" value="1"/>
</dbReference>
<dbReference type="GO" id="GO:0003400">
    <property type="term" value="P:regulation of COPII vesicle coating"/>
    <property type="evidence" value="ECO:0007669"/>
    <property type="project" value="TreeGrafter"/>
</dbReference>
<dbReference type="GO" id="GO:0005085">
    <property type="term" value="F:guanyl-nucleotide exchange factor activity"/>
    <property type="evidence" value="ECO:0007669"/>
    <property type="project" value="InterPro"/>
</dbReference>
<dbReference type="InterPro" id="IPR011047">
    <property type="entry name" value="Quinoprotein_ADH-like_sf"/>
</dbReference>
<evidence type="ECO:0000313" key="14">
    <source>
        <dbReference type="Proteomes" id="UP000605846"/>
    </source>
</evidence>
<comment type="caution">
    <text evidence="13">The sequence shown here is derived from an EMBL/GenBank/DDBJ whole genome shotgun (WGS) entry which is preliminary data.</text>
</comment>
<evidence type="ECO:0000256" key="10">
    <source>
        <dbReference type="ARBA" id="ARBA00023136"/>
    </source>
</evidence>
<accession>A0A8H7EQR3</accession>
<dbReference type="PANTHER" id="PTHR23284">
    <property type="entry name" value="PROLACTIN REGULATORY ELEMENT BINDING PROTEIN"/>
    <property type="match status" value="1"/>
</dbReference>
<dbReference type="InterPro" id="IPR045260">
    <property type="entry name" value="Sec12-like"/>
</dbReference>
<dbReference type="GO" id="GO:0005789">
    <property type="term" value="C:endoplasmic reticulum membrane"/>
    <property type="evidence" value="ECO:0007669"/>
    <property type="project" value="UniProtKB-SubCell"/>
</dbReference>
<keyword evidence="8" id="KW-0653">Protein transport</keyword>
<keyword evidence="10 12" id="KW-0472">Membrane</keyword>
<proteinExistence type="predicted"/>
<dbReference type="Gene3D" id="2.130.10.10">
    <property type="entry name" value="YVTN repeat-like/Quinoprotein amine dehydrogenase"/>
    <property type="match status" value="1"/>
</dbReference>
<sequence>MSTTCPAFSVPVGIPVFGLAFVNDKQLVLGGGGGAGRSGVKNRLVLYNIDVRRKELEEEAAFEVPEKEDAPMCLDVHPKDVVIVAGINQSSDRMENGENHNCRLFTVAKGERVKLYYSIDERCSFPTLGSKSLDDYQKVVRFSHNGNMLATGTTDGHVHIFTYDNRDIKKFTSANLQHEVLDVDINLENEKLTCVLRDALKLISLRGKNTGQVVQTVSTSAARKDLGLQYRCFRYGRGVSKELGFAVANSKKSAAYICVLDAYTLETIKVVKVRTTAHPIHSQDGYMLAFGSADFSLTLMDTMTLKVLTRIENAHGFSITSIAISPDRRLLASGSADNTCRVVTLPLQFPPAFISPIYTLLLALVIAGLVLWVTTIYTGGPAPPGLLGVHLDVAKPTTTLQASISESLTSTISSA</sequence>
<evidence type="ECO:0000256" key="4">
    <source>
        <dbReference type="ARBA" id="ARBA00022692"/>
    </source>
</evidence>
<dbReference type="PROSITE" id="PS50082">
    <property type="entry name" value="WD_REPEATS_2"/>
    <property type="match status" value="1"/>
</dbReference>
<dbReference type="EMBL" id="JABAYA010000060">
    <property type="protein sequence ID" value="KAF7727284.1"/>
    <property type="molecule type" value="Genomic_DNA"/>
</dbReference>
<protein>
    <submittedName>
        <fullName evidence="13">Uncharacterized protein</fullName>
    </submittedName>
</protein>
<comment type="subcellular location">
    <subcellularLocation>
        <location evidence="1">Endoplasmic reticulum membrane</location>
        <topology evidence="1">Single-pass membrane protein</topology>
    </subcellularLocation>
</comment>
<dbReference type="Pfam" id="PF00400">
    <property type="entry name" value="WD40"/>
    <property type="match status" value="2"/>
</dbReference>
<keyword evidence="14" id="KW-1185">Reference proteome</keyword>
<dbReference type="InterPro" id="IPR001680">
    <property type="entry name" value="WD40_rpt"/>
</dbReference>
<reference evidence="13" key="1">
    <citation type="submission" date="2020-01" db="EMBL/GenBank/DDBJ databases">
        <title>Genome Sequencing of Three Apophysomyces-Like Fungal Strains Confirms a Novel Fungal Genus in the Mucoromycota with divergent Burkholderia-like Endosymbiotic Bacteria.</title>
        <authorList>
            <person name="Stajich J.E."/>
            <person name="Macias A.M."/>
            <person name="Carter-House D."/>
            <person name="Lovett B."/>
            <person name="Kasson L.R."/>
            <person name="Berry K."/>
            <person name="Grigoriev I."/>
            <person name="Chang Y."/>
            <person name="Spatafora J."/>
            <person name="Kasson M.T."/>
        </authorList>
    </citation>
    <scope>NUCLEOTIDE SEQUENCE</scope>
    <source>
        <strain evidence="13">NRRL A-21654</strain>
    </source>
</reference>
<keyword evidence="7" id="KW-0931">ER-Golgi transport</keyword>
<evidence type="ECO:0000256" key="7">
    <source>
        <dbReference type="ARBA" id="ARBA00022892"/>
    </source>
</evidence>
<keyword evidence="9 12" id="KW-1133">Transmembrane helix</keyword>
<dbReference type="PANTHER" id="PTHR23284:SF0">
    <property type="entry name" value="PROLACTIN REGULATORY ELEMENT-BINDING PROTEIN"/>
    <property type="match status" value="1"/>
</dbReference>
<feature type="repeat" description="WD" evidence="11">
    <location>
        <begin position="312"/>
        <end position="342"/>
    </location>
</feature>
<keyword evidence="6" id="KW-0256">Endoplasmic reticulum</keyword>
<evidence type="ECO:0000313" key="13">
    <source>
        <dbReference type="EMBL" id="KAF7727284.1"/>
    </source>
</evidence>
<evidence type="ECO:0000256" key="8">
    <source>
        <dbReference type="ARBA" id="ARBA00022927"/>
    </source>
</evidence>
<dbReference type="SMART" id="SM00320">
    <property type="entry name" value="WD40"/>
    <property type="match status" value="2"/>
</dbReference>
<evidence type="ECO:0000256" key="2">
    <source>
        <dbReference type="ARBA" id="ARBA00022448"/>
    </source>
</evidence>
<dbReference type="Proteomes" id="UP000605846">
    <property type="component" value="Unassembled WGS sequence"/>
</dbReference>
<name>A0A8H7EQR3_9FUNG</name>
<evidence type="ECO:0000256" key="12">
    <source>
        <dbReference type="SAM" id="Phobius"/>
    </source>
</evidence>
<keyword evidence="3 11" id="KW-0853">WD repeat</keyword>
<dbReference type="OrthoDB" id="2013972at2759"/>
<evidence type="ECO:0000256" key="1">
    <source>
        <dbReference type="ARBA" id="ARBA00004389"/>
    </source>
</evidence>
<feature type="transmembrane region" description="Helical" evidence="12">
    <location>
        <begin position="357"/>
        <end position="377"/>
    </location>
</feature>
<gene>
    <name evidence="13" type="ORF">EC973_007800</name>
</gene>
<evidence type="ECO:0000256" key="9">
    <source>
        <dbReference type="ARBA" id="ARBA00022989"/>
    </source>
</evidence>
<evidence type="ECO:0000256" key="3">
    <source>
        <dbReference type="ARBA" id="ARBA00022574"/>
    </source>
</evidence>
<evidence type="ECO:0000256" key="5">
    <source>
        <dbReference type="ARBA" id="ARBA00022737"/>
    </source>
</evidence>
<evidence type="ECO:0000256" key="6">
    <source>
        <dbReference type="ARBA" id="ARBA00022824"/>
    </source>
</evidence>
<dbReference type="InterPro" id="IPR015943">
    <property type="entry name" value="WD40/YVTN_repeat-like_dom_sf"/>
</dbReference>
<keyword evidence="2" id="KW-0813">Transport</keyword>